<proteinExistence type="predicted"/>
<dbReference type="Proteomes" id="UP000095300">
    <property type="component" value="Unassembled WGS sequence"/>
</dbReference>
<feature type="compositionally biased region" description="Low complexity" evidence="1">
    <location>
        <begin position="371"/>
        <end position="386"/>
    </location>
</feature>
<keyword evidence="4" id="KW-1185">Reference proteome</keyword>
<organism evidence="3 4">
    <name type="scientific">Stomoxys calcitrans</name>
    <name type="common">Stable fly</name>
    <name type="synonym">Conops calcitrans</name>
    <dbReference type="NCBI Taxonomy" id="35570"/>
    <lineage>
        <taxon>Eukaryota</taxon>
        <taxon>Metazoa</taxon>
        <taxon>Ecdysozoa</taxon>
        <taxon>Arthropoda</taxon>
        <taxon>Hexapoda</taxon>
        <taxon>Insecta</taxon>
        <taxon>Pterygota</taxon>
        <taxon>Neoptera</taxon>
        <taxon>Endopterygota</taxon>
        <taxon>Diptera</taxon>
        <taxon>Brachycera</taxon>
        <taxon>Muscomorpha</taxon>
        <taxon>Muscoidea</taxon>
        <taxon>Muscidae</taxon>
        <taxon>Stomoxys</taxon>
    </lineage>
</organism>
<feature type="chain" id="PRO_5009326958" evidence="2">
    <location>
        <begin position="19"/>
        <end position="486"/>
    </location>
</feature>
<gene>
    <name evidence="3" type="primary">106081972</name>
</gene>
<dbReference type="AlphaFoldDB" id="A0A1I8PN78"/>
<feature type="region of interest" description="Disordered" evidence="1">
    <location>
        <begin position="337"/>
        <end position="426"/>
    </location>
</feature>
<dbReference type="EnsemblMetazoa" id="SCAU009595-RA">
    <property type="protein sequence ID" value="SCAU009595-PA"/>
    <property type="gene ID" value="SCAU009595"/>
</dbReference>
<sequence length="486" mass="51641">MPNMNIIFLCVCITTAAASRNHHHFLGLNVDTANAALGLSQDNNGFYTIIHNGESNVGDEAAHATFGADLSNGLPQSTNSQEATENSDADLSENMVDLNRAPEPVTDTPEVEMARQAHFEAYREAALMAALAPDNDEAAATATSLESDSNLDQLDELQQNTRKLLLNKQKLRKQLLMEQERGRSADLERIAHELGQQQQRQLVTTYILTAKAEAHALSSGPQTSKGTNLGDLQLLAQGERNGNIIRNEYGNGNGNGNGNGKGHINGNGYSIGNGLGSGNGNGQSNGNSNENNGNRQSNGGINGNGLNNGNAHANGNGLGNGHSNTINNGIRIDNSIGNRNGNANRNGNGNDSAAGNDNRNENANGRKHGNGNRYANGNGNGHSNGNRLDNANGNGHSYGIDNAYRKDQSNGRISSALDEPDSDTTYYTVDTPDTHYTVVIPPPSTVLTTFPRIDSIRLGEHGGEPSAKALSKSFTYRTQRIKTKHS</sequence>
<evidence type="ECO:0000256" key="1">
    <source>
        <dbReference type="SAM" id="MobiDB-lite"/>
    </source>
</evidence>
<keyword evidence="2" id="KW-0732">Signal</keyword>
<reference evidence="3" key="1">
    <citation type="submission" date="2020-05" db="UniProtKB">
        <authorList>
            <consortium name="EnsemblMetazoa"/>
        </authorList>
    </citation>
    <scope>IDENTIFICATION</scope>
    <source>
        <strain evidence="3">USDA</strain>
    </source>
</reference>
<feature type="compositionally biased region" description="Low complexity" evidence="1">
    <location>
        <begin position="337"/>
        <end position="357"/>
    </location>
</feature>
<name>A0A1I8PN78_STOCA</name>
<evidence type="ECO:0000256" key="2">
    <source>
        <dbReference type="SAM" id="SignalP"/>
    </source>
</evidence>
<evidence type="ECO:0000313" key="4">
    <source>
        <dbReference type="Proteomes" id="UP000095300"/>
    </source>
</evidence>
<feature type="compositionally biased region" description="Polar residues" evidence="1">
    <location>
        <begin position="73"/>
        <end position="84"/>
    </location>
</feature>
<feature type="region of interest" description="Disordered" evidence="1">
    <location>
        <begin position="275"/>
        <end position="322"/>
    </location>
</feature>
<feature type="signal peptide" evidence="2">
    <location>
        <begin position="1"/>
        <end position="18"/>
    </location>
</feature>
<feature type="compositionally biased region" description="Low complexity" evidence="1">
    <location>
        <begin position="284"/>
        <end position="315"/>
    </location>
</feature>
<protein>
    <submittedName>
        <fullName evidence="3">Uncharacterized protein</fullName>
    </submittedName>
</protein>
<accession>A0A1I8PN78</accession>
<dbReference type="VEuPathDB" id="VectorBase:SCAU009595"/>
<evidence type="ECO:0000313" key="3">
    <source>
        <dbReference type="EnsemblMetazoa" id="SCAU009595-PA"/>
    </source>
</evidence>
<feature type="region of interest" description="Disordered" evidence="1">
    <location>
        <begin position="68"/>
        <end position="90"/>
    </location>
</feature>